<comment type="caution">
    <text evidence="2">The sequence shown here is derived from an EMBL/GenBank/DDBJ whole genome shotgun (WGS) entry which is preliminary data.</text>
</comment>
<dbReference type="PANTHER" id="PTHR34504">
    <property type="entry name" value="ANTITOXIN HICB"/>
    <property type="match status" value="1"/>
</dbReference>
<dbReference type="Proteomes" id="UP000178510">
    <property type="component" value="Unassembled WGS sequence"/>
</dbReference>
<evidence type="ECO:0000313" key="3">
    <source>
        <dbReference type="Proteomes" id="UP000178510"/>
    </source>
</evidence>
<accession>A0A1G2KY88</accession>
<dbReference type="InterPro" id="IPR031807">
    <property type="entry name" value="HicB-like"/>
</dbReference>
<dbReference type="STRING" id="1802274.A3J58_03595"/>
<dbReference type="Gene3D" id="3.30.160.250">
    <property type="match status" value="1"/>
</dbReference>
<dbReference type="EMBL" id="MHQM01000026">
    <property type="protein sequence ID" value="OHA03452.1"/>
    <property type="molecule type" value="Genomic_DNA"/>
</dbReference>
<evidence type="ECO:0000259" key="1">
    <source>
        <dbReference type="Pfam" id="PF15919"/>
    </source>
</evidence>
<protein>
    <recommendedName>
        <fullName evidence="1">HicB-like antitoxin of toxin-antitoxin system domain-containing protein</fullName>
    </recommendedName>
</protein>
<dbReference type="Pfam" id="PF15919">
    <property type="entry name" value="HicB_lk_antitox"/>
    <property type="match status" value="1"/>
</dbReference>
<dbReference type="SUPFAM" id="SSF143100">
    <property type="entry name" value="TTHA1013/TTHA0281-like"/>
    <property type="match status" value="1"/>
</dbReference>
<dbReference type="PANTHER" id="PTHR34504:SF2">
    <property type="entry name" value="UPF0150 PROTEIN SSL0259"/>
    <property type="match status" value="1"/>
</dbReference>
<dbReference type="InterPro" id="IPR035069">
    <property type="entry name" value="TTHA1013/TTHA0281-like"/>
</dbReference>
<reference evidence="2 3" key="1">
    <citation type="journal article" date="2016" name="Nat. Commun.">
        <title>Thousands of microbial genomes shed light on interconnected biogeochemical processes in an aquifer system.</title>
        <authorList>
            <person name="Anantharaman K."/>
            <person name="Brown C.T."/>
            <person name="Hug L.A."/>
            <person name="Sharon I."/>
            <person name="Castelle C.J."/>
            <person name="Probst A.J."/>
            <person name="Thomas B.C."/>
            <person name="Singh A."/>
            <person name="Wilkins M.J."/>
            <person name="Karaoz U."/>
            <person name="Brodie E.L."/>
            <person name="Williams K.H."/>
            <person name="Hubbard S.S."/>
            <person name="Banfield J.F."/>
        </authorList>
    </citation>
    <scope>NUCLEOTIDE SEQUENCE [LARGE SCALE GENOMIC DNA]</scope>
</reference>
<dbReference type="InterPro" id="IPR051404">
    <property type="entry name" value="TA_system_antitoxin"/>
</dbReference>
<sequence length="86" mass="9658">MEHIRYTIIFQPEPEGGFTVTVPALPGCVTYGKDLTEAKKMAIDAIGAYFASLKKHHEHIPSEMEPLITSVRVRKPTSHSRSFVYV</sequence>
<proteinExistence type="predicted"/>
<feature type="domain" description="HicB-like antitoxin of toxin-antitoxin system" evidence="1">
    <location>
        <begin position="6"/>
        <end position="62"/>
    </location>
</feature>
<evidence type="ECO:0000313" key="2">
    <source>
        <dbReference type="EMBL" id="OHA03452.1"/>
    </source>
</evidence>
<organism evidence="2 3">
    <name type="scientific">Candidatus Sungbacteria bacterium RIFCSPHIGHO2_02_FULL_52_23</name>
    <dbReference type="NCBI Taxonomy" id="1802274"/>
    <lineage>
        <taxon>Bacteria</taxon>
        <taxon>Candidatus Sungiibacteriota</taxon>
    </lineage>
</organism>
<name>A0A1G2KY88_9BACT</name>
<gene>
    <name evidence="2" type="ORF">A3J58_03595</name>
</gene>
<dbReference type="AlphaFoldDB" id="A0A1G2KY88"/>